<keyword evidence="2" id="KW-1185">Reference proteome</keyword>
<dbReference type="EMBL" id="CAUYUJ010001968">
    <property type="protein sequence ID" value="CAK0798535.1"/>
    <property type="molecule type" value="Genomic_DNA"/>
</dbReference>
<protein>
    <submittedName>
        <fullName evidence="1">Uncharacterized protein</fullName>
    </submittedName>
</protein>
<organism evidence="1 2">
    <name type="scientific">Prorocentrum cordatum</name>
    <dbReference type="NCBI Taxonomy" id="2364126"/>
    <lineage>
        <taxon>Eukaryota</taxon>
        <taxon>Sar</taxon>
        <taxon>Alveolata</taxon>
        <taxon>Dinophyceae</taxon>
        <taxon>Prorocentrales</taxon>
        <taxon>Prorocentraceae</taxon>
        <taxon>Prorocentrum</taxon>
    </lineage>
</organism>
<proteinExistence type="predicted"/>
<accession>A0ABN9PYX6</accession>
<evidence type="ECO:0000313" key="2">
    <source>
        <dbReference type="Proteomes" id="UP001189429"/>
    </source>
</evidence>
<gene>
    <name evidence="1" type="ORF">PCOR1329_LOCUS7257</name>
</gene>
<sequence length="100" mass="11126">MAGIFGVCLPARCSLGLQIYDQRIKIAFQTNSESSFTMVFTSTTNFRTTHPRQWDWTAMAASDATVLLPEIVATRNSRNPVGSGSVALIVSPKYLMIRRR</sequence>
<reference evidence="1" key="1">
    <citation type="submission" date="2023-10" db="EMBL/GenBank/DDBJ databases">
        <authorList>
            <person name="Chen Y."/>
            <person name="Shah S."/>
            <person name="Dougan E. K."/>
            <person name="Thang M."/>
            <person name="Chan C."/>
        </authorList>
    </citation>
    <scope>NUCLEOTIDE SEQUENCE [LARGE SCALE GENOMIC DNA]</scope>
</reference>
<evidence type="ECO:0000313" key="1">
    <source>
        <dbReference type="EMBL" id="CAK0798535.1"/>
    </source>
</evidence>
<name>A0ABN9PYX6_9DINO</name>
<comment type="caution">
    <text evidence="1">The sequence shown here is derived from an EMBL/GenBank/DDBJ whole genome shotgun (WGS) entry which is preliminary data.</text>
</comment>
<dbReference type="Proteomes" id="UP001189429">
    <property type="component" value="Unassembled WGS sequence"/>
</dbReference>